<proteinExistence type="predicted"/>
<dbReference type="InterPro" id="IPR054285">
    <property type="entry name" value="DUF7020"/>
</dbReference>
<dbReference type="GeneID" id="55603565"/>
<accession>A0A679FNV4</accession>
<dbReference type="KEGG" id="vg:55603565"/>
<keyword evidence="2" id="KW-1185">Reference proteome</keyword>
<protein>
    <submittedName>
        <fullName evidence="1">Uncharacterized protein</fullName>
    </submittedName>
</protein>
<dbReference type="Proteomes" id="UP000479051">
    <property type="component" value="Segment"/>
</dbReference>
<sequence>MKINKLIEAVKIKEKELLETKENTEKVFDSVISDEKLPLFYRWCFFMTHSEDVLGLDDDILSYDKKYLPNLESAFYGAEYIFKDNLSDFYIDLNNFKNGKDKSKIFNNFNVLPITFVNSILYSGYCGCRIDYND</sequence>
<reference evidence="1 2" key="1">
    <citation type="submission" date="2020-01" db="EMBL/GenBank/DDBJ databases">
        <title>Isolation, characterization and genomic analysis of a lytic bacteriophage vB_CsaP_009 infecting Cronobacter.</title>
        <authorList>
            <person name="Soleimani-Delfan A."/>
            <person name="Shahin K."/>
            <person name="Barazandeh M."/>
            <person name="Komijani M."/>
        </authorList>
    </citation>
    <scope>NUCLEOTIDE SEQUENCE [LARGE SCALE GENOMIC DNA]</scope>
</reference>
<dbReference type="RefSeq" id="YP_009833510.1">
    <property type="nucleotide sequence ID" value="NC_048664.1"/>
</dbReference>
<name>A0A679FNV4_9CAUD</name>
<dbReference type="EMBL" id="LC519601">
    <property type="protein sequence ID" value="BBU72777.1"/>
    <property type="molecule type" value="Genomic_DNA"/>
</dbReference>
<evidence type="ECO:0000313" key="1">
    <source>
        <dbReference type="EMBL" id="BBU72777.1"/>
    </source>
</evidence>
<dbReference type="Pfam" id="PF22885">
    <property type="entry name" value="DUF7020"/>
    <property type="match status" value="1"/>
</dbReference>
<evidence type="ECO:0000313" key="2">
    <source>
        <dbReference type="Proteomes" id="UP000479051"/>
    </source>
</evidence>
<organism evidence="1 2">
    <name type="scientific">Cronobacter phage vB_CsaP_009</name>
    <dbReference type="NCBI Taxonomy" id="2699738"/>
    <lineage>
        <taxon>Viruses</taxon>
        <taxon>Duplodnaviria</taxon>
        <taxon>Heunggongvirae</taxon>
        <taxon>Uroviricota</taxon>
        <taxon>Caudoviricetes</taxon>
        <taxon>Grimontviridae</taxon>
        <taxon>Privateervirus</taxon>
        <taxon>Privateervirus pv009</taxon>
    </lineage>
</organism>